<keyword evidence="1" id="KW-0472">Membrane</keyword>
<dbReference type="InterPro" id="IPR005625">
    <property type="entry name" value="PepSY-ass_TM"/>
</dbReference>
<sequence length="378" mass="43602">MNSTFKKINSWLHLWLGLASGIVVCIVGITGALYVFHQEIEDALEPWRFVEAQDKNFVPPSQLIDTAKRYVPGIEPTGLTYEDKEGAAAVGFISRENGKIAFKVVFMNPYTGEFIRLKEPLGEGRFNFFHFIEDGHRRLWLPQDIGSKIVGISTLIFLIILITGLIMWWPKKWSKQQLKRSLTIKRNSNSKRLILDLHNVMGFYILLFGCVFAITGLVWSFSWFGNSLYYLTSGGESKPEHEHPHSDIKNAHLADSDSIPAIDRAFYLTMQQFNNPQRIYMTPTLREEDESIEIVVSLIKGKYYKHNEYFYDRYTLEPIRVKGDRYEESVFADKLDKMNYDIHTGAILGLPGKILAFFISLIIASLPVTGFILWWNRR</sequence>
<dbReference type="Proteomes" id="UP000708576">
    <property type="component" value="Unassembled WGS sequence"/>
</dbReference>
<protein>
    <submittedName>
        <fullName evidence="2">PepSY domain-containing protein</fullName>
    </submittedName>
</protein>
<evidence type="ECO:0000256" key="1">
    <source>
        <dbReference type="SAM" id="Phobius"/>
    </source>
</evidence>
<feature type="transmembrane region" description="Helical" evidence="1">
    <location>
        <begin position="149"/>
        <end position="170"/>
    </location>
</feature>
<dbReference type="EMBL" id="JAGUCO010000006">
    <property type="protein sequence ID" value="MBS2098759.1"/>
    <property type="molecule type" value="Genomic_DNA"/>
</dbReference>
<dbReference type="Pfam" id="PF03929">
    <property type="entry name" value="PepSY_TM"/>
    <property type="match status" value="1"/>
</dbReference>
<feature type="transmembrane region" description="Helical" evidence="1">
    <location>
        <begin position="354"/>
        <end position="375"/>
    </location>
</feature>
<keyword evidence="1" id="KW-1133">Transmembrane helix</keyword>
<comment type="caution">
    <text evidence="2">The sequence shown here is derived from an EMBL/GenBank/DDBJ whole genome shotgun (WGS) entry which is preliminary data.</text>
</comment>
<feature type="transmembrane region" description="Helical" evidence="1">
    <location>
        <begin position="12"/>
        <end position="36"/>
    </location>
</feature>
<name>A0ABS5JV21_9BACT</name>
<proteinExistence type="predicted"/>
<dbReference type="PANTHER" id="PTHR34219">
    <property type="entry name" value="IRON-REGULATED INNER MEMBRANE PROTEIN-RELATED"/>
    <property type="match status" value="1"/>
</dbReference>
<keyword evidence="3" id="KW-1185">Reference proteome</keyword>
<evidence type="ECO:0000313" key="2">
    <source>
        <dbReference type="EMBL" id="MBS2098759.1"/>
    </source>
</evidence>
<dbReference type="RefSeq" id="WP_212216001.1">
    <property type="nucleotide sequence ID" value="NZ_JAGUCO010000006.1"/>
</dbReference>
<accession>A0ABS5JV21</accession>
<feature type="transmembrane region" description="Helical" evidence="1">
    <location>
        <begin position="201"/>
        <end position="224"/>
    </location>
</feature>
<evidence type="ECO:0000313" key="3">
    <source>
        <dbReference type="Proteomes" id="UP000708576"/>
    </source>
</evidence>
<reference evidence="2 3" key="1">
    <citation type="journal article" date="2015" name="Int. J. Syst. Evol. Microbiol.">
        <title>Carboxylicivirga linearis sp. nov., isolated from a sea cucumber culture pond.</title>
        <authorList>
            <person name="Wang F.Q."/>
            <person name="Zhou Y.X."/>
            <person name="Lin X.Z."/>
            <person name="Chen G.J."/>
            <person name="Du Z.J."/>
        </authorList>
    </citation>
    <scope>NUCLEOTIDE SEQUENCE [LARGE SCALE GENOMIC DNA]</scope>
    <source>
        <strain evidence="2 3">FB218</strain>
    </source>
</reference>
<organism evidence="2 3">
    <name type="scientific">Carboxylicivirga linearis</name>
    <dbReference type="NCBI Taxonomy" id="1628157"/>
    <lineage>
        <taxon>Bacteria</taxon>
        <taxon>Pseudomonadati</taxon>
        <taxon>Bacteroidota</taxon>
        <taxon>Bacteroidia</taxon>
        <taxon>Marinilabiliales</taxon>
        <taxon>Marinilabiliaceae</taxon>
        <taxon>Carboxylicivirga</taxon>
    </lineage>
</organism>
<gene>
    <name evidence="2" type="ORF">KEM10_10750</name>
</gene>
<keyword evidence="1" id="KW-0812">Transmembrane</keyword>